<dbReference type="PANTHER" id="PTHR30055:SF235">
    <property type="entry name" value="TRANSCRIPTIONAL REGULATORY PROTEIN"/>
    <property type="match status" value="1"/>
</dbReference>
<dbReference type="Proteomes" id="UP000562395">
    <property type="component" value="Unassembled WGS sequence"/>
</dbReference>
<gene>
    <name evidence="4" type="ORF">GGQ88_002252</name>
</gene>
<name>A0A7W5ZW21_9SPHN</name>
<protein>
    <submittedName>
        <fullName evidence="4">AcrR family transcriptional regulator</fullName>
    </submittedName>
</protein>
<dbReference type="PRINTS" id="PR00455">
    <property type="entry name" value="HTHTETR"/>
</dbReference>
<dbReference type="RefSeq" id="WP_183613242.1">
    <property type="nucleotide sequence ID" value="NZ_JACICY010000005.1"/>
</dbReference>
<evidence type="ECO:0000256" key="1">
    <source>
        <dbReference type="ARBA" id="ARBA00023125"/>
    </source>
</evidence>
<dbReference type="EMBL" id="JACICY010000005">
    <property type="protein sequence ID" value="MBB3860980.1"/>
    <property type="molecule type" value="Genomic_DNA"/>
</dbReference>
<proteinExistence type="predicted"/>
<organism evidence="4 5">
    <name type="scientific">Novosphingobium hassiacum</name>
    <dbReference type="NCBI Taxonomy" id="173676"/>
    <lineage>
        <taxon>Bacteria</taxon>
        <taxon>Pseudomonadati</taxon>
        <taxon>Pseudomonadota</taxon>
        <taxon>Alphaproteobacteria</taxon>
        <taxon>Sphingomonadales</taxon>
        <taxon>Sphingomonadaceae</taxon>
        <taxon>Novosphingobium</taxon>
    </lineage>
</organism>
<dbReference type="PANTHER" id="PTHR30055">
    <property type="entry name" value="HTH-TYPE TRANSCRIPTIONAL REGULATOR RUTR"/>
    <property type="match status" value="1"/>
</dbReference>
<dbReference type="InterPro" id="IPR001647">
    <property type="entry name" value="HTH_TetR"/>
</dbReference>
<feature type="DNA-binding region" description="H-T-H motif" evidence="2">
    <location>
        <begin position="39"/>
        <end position="58"/>
    </location>
</feature>
<accession>A0A7W5ZW21</accession>
<comment type="caution">
    <text evidence="4">The sequence shown here is derived from an EMBL/GenBank/DDBJ whole genome shotgun (WGS) entry which is preliminary data.</text>
</comment>
<dbReference type="SUPFAM" id="SSF48498">
    <property type="entry name" value="Tetracyclin repressor-like, C-terminal domain"/>
    <property type="match status" value="1"/>
</dbReference>
<dbReference type="PROSITE" id="PS50977">
    <property type="entry name" value="HTH_TETR_2"/>
    <property type="match status" value="1"/>
</dbReference>
<dbReference type="GO" id="GO:0000976">
    <property type="term" value="F:transcription cis-regulatory region binding"/>
    <property type="evidence" value="ECO:0007669"/>
    <property type="project" value="TreeGrafter"/>
</dbReference>
<dbReference type="Pfam" id="PF00440">
    <property type="entry name" value="TetR_N"/>
    <property type="match status" value="1"/>
</dbReference>
<evidence type="ECO:0000313" key="5">
    <source>
        <dbReference type="Proteomes" id="UP000562395"/>
    </source>
</evidence>
<evidence type="ECO:0000256" key="2">
    <source>
        <dbReference type="PROSITE-ProRule" id="PRU00335"/>
    </source>
</evidence>
<dbReference type="AlphaFoldDB" id="A0A7W5ZW21"/>
<sequence length="211" mass="23565">MTQTARGRGRPQTNEIDAAKAIMTSAVAIFADKGFDAANLREIAEAAGVNMALVSYNFGSKLGLWKRIIEAVGHRIEERQASLAQATGFGDSGAALRASMSAFIGFMDARPEVARFMMRDMDHDPERAQWLYQNVTRRLLDHFLPLIERARTDGYTHVPHPELALLQFAFGTAVGILRRDRLAQRSPEFLDDDSFRAALQETLVEPLFRRG</sequence>
<dbReference type="Gene3D" id="1.10.357.10">
    <property type="entry name" value="Tetracycline Repressor, domain 2"/>
    <property type="match status" value="1"/>
</dbReference>
<keyword evidence="1 2" id="KW-0238">DNA-binding</keyword>
<dbReference type="SUPFAM" id="SSF46689">
    <property type="entry name" value="Homeodomain-like"/>
    <property type="match status" value="1"/>
</dbReference>
<reference evidence="4 5" key="1">
    <citation type="submission" date="2020-08" db="EMBL/GenBank/DDBJ databases">
        <title>Genomic Encyclopedia of Type Strains, Phase IV (KMG-IV): sequencing the most valuable type-strain genomes for metagenomic binning, comparative biology and taxonomic classification.</title>
        <authorList>
            <person name="Goeker M."/>
        </authorList>
    </citation>
    <scope>NUCLEOTIDE SEQUENCE [LARGE SCALE GENOMIC DNA]</scope>
    <source>
        <strain evidence="4 5">DSM 14552</strain>
    </source>
</reference>
<evidence type="ECO:0000259" key="3">
    <source>
        <dbReference type="PROSITE" id="PS50977"/>
    </source>
</evidence>
<dbReference type="InterPro" id="IPR009057">
    <property type="entry name" value="Homeodomain-like_sf"/>
</dbReference>
<evidence type="ECO:0000313" key="4">
    <source>
        <dbReference type="EMBL" id="MBB3860980.1"/>
    </source>
</evidence>
<keyword evidence="5" id="KW-1185">Reference proteome</keyword>
<dbReference type="InterPro" id="IPR036271">
    <property type="entry name" value="Tet_transcr_reg_TetR-rel_C_sf"/>
</dbReference>
<dbReference type="GO" id="GO:0003700">
    <property type="term" value="F:DNA-binding transcription factor activity"/>
    <property type="evidence" value="ECO:0007669"/>
    <property type="project" value="TreeGrafter"/>
</dbReference>
<feature type="domain" description="HTH tetR-type" evidence="3">
    <location>
        <begin position="16"/>
        <end position="76"/>
    </location>
</feature>
<dbReference type="InterPro" id="IPR050109">
    <property type="entry name" value="HTH-type_TetR-like_transc_reg"/>
</dbReference>